<dbReference type="PROSITE" id="PS50011">
    <property type="entry name" value="PROTEIN_KINASE_DOM"/>
    <property type="match status" value="1"/>
</dbReference>
<keyword evidence="6 19" id="KW-0812">Transmembrane</keyword>
<evidence type="ECO:0000256" key="9">
    <source>
        <dbReference type="ARBA" id="ARBA00022741"/>
    </source>
</evidence>
<dbReference type="InterPro" id="IPR001245">
    <property type="entry name" value="Ser-Thr/Tyr_kinase_cat_dom"/>
</dbReference>
<evidence type="ECO:0000256" key="11">
    <source>
        <dbReference type="ARBA" id="ARBA00022840"/>
    </source>
</evidence>
<dbReference type="InterPro" id="IPR055414">
    <property type="entry name" value="LRR_R13L4/SHOC2-like"/>
</dbReference>
<dbReference type="Pfam" id="PF08263">
    <property type="entry name" value="LRRNT_2"/>
    <property type="match status" value="1"/>
</dbReference>
<evidence type="ECO:0000313" key="22">
    <source>
        <dbReference type="Proteomes" id="UP000515121"/>
    </source>
</evidence>
<keyword evidence="9" id="KW-0547">Nucleotide-binding</keyword>
<dbReference type="KEGG" id="dzi:111308859"/>
<dbReference type="SMART" id="SM00369">
    <property type="entry name" value="LRR_TYP"/>
    <property type="match status" value="5"/>
</dbReference>
<feature type="chain" id="PRO_5028394540" description="non-specific serine/threonine protein kinase" evidence="20">
    <location>
        <begin position="26"/>
        <end position="909"/>
    </location>
</feature>
<dbReference type="GO" id="GO:0004674">
    <property type="term" value="F:protein serine/threonine kinase activity"/>
    <property type="evidence" value="ECO:0007669"/>
    <property type="project" value="UniProtKB-KW"/>
</dbReference>
<dbReference type="RefSeq" id="XP_022763253.1">
    <property type="nucleotide sequence ID" value="XM_022907518.1"/>
</dbReference>
<keyword evidence="7 20" id="KW-0732">Signal</keyword>
<evidence type="ECO:0000256" key="6">
    <source>
        <dbReference type="ARBA" id="ARBA00022692"/>
    </source>
</evidence>
<evidence type="ECO:0000256" key="8">
    <source>
        <dbReference type="ARBA" id="ARBA00022737"/>
    </source>
</evidence>
<dbReference type="Pfam" id="PF07714">
    <property type="entry name" value="PK_Tyr_Ser-Thr"/>
    <property type="match status" value="1"/>
</dbReference>
<protein>
    <recommendedName>
        <fullName evidence="2">non-specific serine/threonine protein kinase</fullName>
        <ecNumber evidence="2">2.7.11.1</ecNumber>
    </recommendedName>
</protein>
<keyword evidence="8" id="KW-0677">Repeat</keyword>
<keyword evidence="22" id="KW-1185">Reference proteome</keyword>
<comment type="catalytic activity">
    <reaction evidence="17">
        <text>L-seryl-[protein] + ATP = O-phospho-L-seryl-[protein] + ADP + H(+)</text>
        <dbReference type="Rhea" id="RHEA:17989"/>
        <dbReference type="Rhea" id="RHEA-COMP:9863"/>
        <dbReference type="Rhea" id="RHEA-COMP:11604"/>
        <dbReference type="ChEBI" id="CHEBI:15378"/>
        <dbReference type="ChEBI" id="CHEBI:29999"/>
        <dbReference type="ChEBI" id="CHEBI:30616"/>
        <dbReference type="ChEBI" id="CHEBI:83421"/>
        <dbReference type="ChEBI" id="CHEBI:456216"/>
        <dbReference type="EC" id="2.7.11.1"/>
    </reaction>
</comment>
<dbReference type="Gene3D" id="3.30.200.20">
    <property type="entry name" value="Phosphorylase Kinase, domain 1"/>
    <property type="match status" value="1"/>
</dbReference>
<evidence type="ECO:0000256" key="2">
    <source>
        <dbReference type="ARBA" id="ARBA00012513"/>
    </source>
</evidence>
<evidence type="ECO:0000256" key="19">
    <source>
        <dbReference type="SAM" id="Phobius"/>
    </source>
</evidence>
<keyword evidence="12 19" id="KW-1133">Transmembrane helix</keyword>
<dbReference type="GO" id="GO:0016020">
    <property type="term" value="C:membrane"/>
    <property type="evidence" value="ECO:0007669"/>
    <property type="project" value="UniProtKB-SubCell"/>
</dbReference>
<keyword evidence="3" id="KW-0723">Serine/threonine-protein kinase</keyword>
<dbReference type="GO" id="GO:0005524">
    <property type="term" value="F:ATP binding"/>
    <property type="evidence" value="ECO:0007669"/>
    <property type="project" value="UniProtKB-KW"/>
</dbReference>
<dbReference type="InterPro" id="IPR013210">
    <property type="entry name" value="LRR_N_plant-typ"/>
</dbReference>
<dbReference type="FunFam" id="3.30.200.20:FF:000433">
    <property type="entry name" value="Predicted protein"/>
    <property type="match status" value="1"/>
</dbReference>
<comment type="catalytic activity">
    <reaction evidence="16">
        <text>L-threonyl-[protein] + ATP = O-phospho-L-threonyl-[protein] + ADP + H(+)</text>
        <dbReference type="Rhea" id="RHEA:46608"/>
        <dbReference type="Rhea" id="RHEA-COMP:11060"/>
        <dbReference type="Rhea" id="RHEA-COMP:11605"/>
        <dbReference type="ChEBI" id="CHEBI:15378"/>
        <dbReference type="ChEBI" id="CHEBI:30013"/>
        <dbReference type="ChEBI" id="CHEBI:30616"/>
        <dbReference type="ChEBI" id="CHEBI:61977"/>
        <dbReference type="ChEBI" id="CHEBI:456216"/>
        <dbReference type="EC" id="2.7.11.1"/>
    </reaction>
</comment>
<feature type="transmembrane region" description="Helical" evidence="19">
    <location>
        <begin position="449"/>
        <end position="473"/>
    </location>
</feature>
<dbReference type="Pfam" id="PF23598">
    <property type="entry name" value="LRR_14"/>
    <property type="match status" value="1"/>
</dbReference>
<dbReference type="PRINTS" id="PR00019">
    <property type="entry name" value="LEURICHRPT"/>
</dbReference>
<dbReference type="InterPro" id="IPR003591">
    <property type="entry name" value="Leu-rich_rpt_typical-subtyp"/>
</dbReference>
<proteinExistence type="predicted"/>
<evidence type="ECO:0000256" key="12">
    <source>
        <dbReference type="ARBA" id="ARBA00022989"/>
    </source>
</evidence>
<keyword evidence="14" id="KW-0675">Receptor</keyword>
<evidence type="ECO:0000256" key="18">
    <source>
        <dbReference type="SAM" id="MobiDB-lite"/>
    </source>
</evidence>
<keyword evidence="15" id="KW-0325">Glycoprotein</keyword>
<dbReference type="SUPFAM" id="SSF52058">
    <property type="entry name" value="L domain-like"/>
    <property type="match status" value="1"/>
</dbReference>
<feature type="signal peptide" evidence="20">
    <location>
        <begin position="1"/>
        <end position="25"/>
    </location>
</feature>
<evidence type="ECO:0000256" key="15">
    <source>
        <dbReference type="ARBA" id="ARBA00023180"/>
    </source>
</evidence>
<feature type="compositionally biased region" description="Basic and acidic residues" evidence="18">
    <location>
        <begin position="891"/>
        <end position="909"/>
    </location>
</feature>
<dbReference type="PANTHER" id="PTHR48053">
    <property type="entry name" value="LEUCINE RICH REPEAT FAMILY PROTEIN, EXPRESSED"/>
    <property type="match status" value="1"/>
</dbReference>
<evidence type="ECO:0000256" key="13">
    <source>
        <dbReference type="ARBA" id="ARBA00023136"/>
    </source>
</evidence>
<evidence type="ECO:0000256" key="10">
    <source>
        <dbReference type="ARBA" id="ARBA00022777"/>
    </source>
</evidence>
<dbReference type="Gene3D" id="1.10.510.10">
    <property type="entry name" value="Transferase(Phosphotransferase) domain 1"/>
    <property type="match status" value="1"/>
</dbReference>
<dbReference type="OrthoDB" id="676979at2759"/>
<dbReference type="FunFam" id="3.80.10.10:FF:000383">
    <property type="entry name" value="Leucine-rich repeat receptor protein kinase EMS1"/>
    <property type="match status" value="1"/>
</dbReference>
<evidence type="ECO:0000256" key="4">
    <source>
        <dbReference type="ARBA" id="ARBA00022614"/>
    </source>
</evidence>
<dbReference type="FunFam" id="3.80.10.10:FF:000561">
    <property type="entry name" value="Probable LRR receptor-like serine/threonine-protein kinase At2g16250"/>
    <property type="match status" value="1"/>
</dbReference>
<organism evidence="22 23">
    <name type="scientific">Durio zibethinus</name>
    <name type="common">Durian</name>
    <dbReference type="NCBI Taxonomy" id="66656"/>
    <lineage>
        <taxon>Eukaryota</taxon>
        <taxon>Viridiplantae</taxon>
        <taxon>Streptophyta</taxon>
        <taxon>Embryophyta</taxon>
        <taxon>Tracheophyta</taxon>
        <taxon>Spermatophyta</taxon>
        <taxon>Magnoliopsida</taxon>
        <taxon>eudicotyledons</taxon>
        <taxon>Gunneridae</taxon>
        <taxon>Pentapetalae</taxon>
        <taxon>rosids</taxon>
        <taxon>malvids</taxon>
        <taxon>Malvales</taxon>
        <taxon>Malvaceae</taxon>
        <taxon>Helicteroideae</taxon>
        <taxon>Durio</taxon>
    </lineage>
</organism>
<dbReference type="InterPro" id="IPR011009">
    <property type="entry name" value="Kinase-like_dom_sf"/>
</dbReference>
<dbReference type="Proteomes" id="UP000515121">
    <property type="component" value="Unplaced"/>
</dbReference>
<evidence type="ECO:0000256" key="7">
    <source>
        <dbReference type="ARBA" id="ARBA00022729"/>
    </source>
</evidence>
<dbReference type="Gene3D" id="3.80.10.10">
    <property type="entry name" value="Ribonuclease Inhibitor"/>
    <property type="match status" value="3"/>
</dbReference>
<dbReference type="GeneID" id="111308859"/>
<comment type="subcellular location">
    <subcellularLocation>
        <location evidence="1">Membrane</location>
        <topology evidence="1">Single-pass type I membrane protein</topology>
    </subcellularLocation>
</comment>
<dbReference type="InterPro" id="IPR032675">
    <property type="entry name" value="LRR_dom_sf"/>
</dbReference>
<dbReference type="EC" id="2.7.11.1" evidence="2"/>
<dbReference type="InterPro" id="IPR051716">
    <property type="entry name" value="Plant_RL_S/T_kinase"/>
</dbReference>
<evidence type="ECO:0000259" key="21">
    <source>
        <dbReference type="PROSITE" id="PS50011"/>
    </source>
</evidence>
<sequence>MVDQRSIGVALLYLMLLLLFESTFEQQVQQQQQQQRLSSRIELTALFELRSSLGLRSRDWPRKVDPCSRWTGIRCENGSVIGINISGFRRTRLGKQNPQFAVDSLVNFTHLVSFNASRFLLPGSIPDWFGRRLLTLQVLDLRSCNVTGVIPSSIGNLTNLTSLYLPDNRLSGQIPSTLGQLLSLLVLDLSKNSLTGSIPLSFVSLRNLTSLDISSNNLRGSIPPGIGALSKLQSLNLSNNSLMSSIPSQLGDLDSLVDLDLSSNDLSGSVPQDLRGLRNLQRMILGNNGLSGYLPVDLFSAPSQLQVVILRNNSFNGDLPQVLWSIPGLNLLDISHNNFTGQLPTALNDNATAAVLDISQNKFYGVLTTVLRRFSSTNLSGNYFEGRVPDYVPDNASLSSNCLQNVSNQRTLVECVSFYAERGLSFDNFGRPNSTEPSAPESGNSNRRIIILAAVLGGAGLIVLLLLLLLLVLRVCRQSTTNHRGIGVGPVPAGETPPLPGVAINFSSVGDLFTYQQLLQATGDFSDANLIKNGHSGDLYRGILEGGLPVVIKRIDLRSVKKEGYLLELDFFSKVSHPRVVPLLGHCLEKEDEKFLVYKYMPNEDLSSSLYRKNNLEDDSLQSLDWITRLKIAIGAAEGLSYLHHECTPPLVHRDVQASSILLDDKFEVRLGSLSEVCAQEGDGHQNRITRLLRLPQSSEQGSSDSSTALCAYDVYCFGKVLLGLVTGKLDISGSSDTQMKEWLEQTLPYISIYDMELVTKILDPSLLVDEDLLEEVWAMAIVARSCLNPKPSRRPLMRYILKALENPLRVVREDNSSSARLRTISSRGSWNAALFGSWRRSSSDVAVIPAASTARVEGGSSFKQSGTTGSQGSTYNGGGDNSSSRRRHSKDIFPEPRETQGIEIQDRD</sequence>
<evidence type="ECO:0000256" key="5">
    <source>
        <dbReference type="ARBA" id="ARBA00022679"/>
    </source>
</evidence>
<evidence type="ECO:0000313" key="23">
    <source>
        <dbReference type="RefSeq" id="XP_022763253.1"/>
    </source>
</evidence>
<feature type="domain" description="Protein kinase" evidence="21">
    <location>
        <begin position="525"/>
        <end position="810"/>
    </location>
</feature>
<dbReference type="FunFam" id="1.10.510.10:FF:000448">
    <property type="entry name" value="Putative LRR receptor-like serine/threonine-protein kinase"/>
    <property type="match status" value="1"/>
</dbReference>
<keyword evidence="5" id="KW-0808">Transferase</keyword>
<feature type="compositionally biased region" description="Polar residues" evidence="18">
    <location>
        <begin position="862"/>
        <end position="875"/>
    </location>
</feature>
<gene>
    <name evidence="23" type="primary">LOC111308859</name>
</gene>
<keyword evidence="10" id="KW-0418">Kinase</keyword>
<evidence type="ECO:0000256" key="16">
    <source>
        <dbReference type="ARBA" id="ARBA00047899"/>
    </source>
</evidence>
<evidence type="ECO:0000256" key="1">
    <source>
        <dbReference type="ARBA" id="ARBA00004479"/>
    </source>
</evidence>
<keyword evidence="11" id="KW-0067">ATP-binding</keyword>
<name>A0A6P6AEK7_DURZI</name>
<evidence type="ECO:0000256" key="17">
    <source>
        <dbReference type="ARBA" id="ARBA00048679"/>
    </source>
</evidence>
<evidence type="ECO:0000256" key="14">
    <source>
        <dbReference type="ARBA" id="ARBA00023170"/>
    </source>
</evidence>
<dbReference type="SUPFAM" id="SSF56112">
    <property type="entry name" value="Protein kinase-like (PK-like)"/>
    <property type="match status" value="1"/>
</dbReference>
<evidence type="ECO:0000256" key="3">
    <source>
        <dbReference type="ARBA" id="ARBA00022527"/>
    </source>
</evidence>
<dbReference type="AlphaFoldDB" id="A0A6P6AEK7"/>
<keyword evidence="13 19" id="KW-0472">Membrane</keyword>
<accession>A0A6P6AEK7</accession>
<evidence type="ECO:0000256" key="20">
    <source>
        <dbReference type="SAM" id="SignalP"/>
    </source>
</evidence>
<dbReference type="PANTHER" id="PTHR48053:SF141">
    <property type="entry name" value="LEUCINE-RICH REPEAT PROTEIN KINASE FAMILY PROTEIN"/>
    <property type="match status" value="1"/>
</dbReference>
<reference evidence="23" key="1">
    <citation type="submission" date="2025-08" db="UniProtKB">
        <authorList>
            <consortium name="RefSeq"/>
        </authorList>
    </citation>
    <scope>IDENTIFICATION</scope>
    <source>
        <tissue evidence="23">Fruit stalk</tissue>
    </source>
</reference>
<feature type="region of interest" description="Disordered" evidence="18">
    <location>
        <begin position="857"/>
        <end position="909"/>
    </location>
</feature>
<keyword evidence="4" id="KW-0433">Leucine-rich repeat</keyword>
<dbReference type="InterPro" id="IPR000719">
    <property type="entry name" value="Prot_kinase_dom"/>
</dbReference>